<protein>
    <submittedName>
        <fullName evidence="2">(raccoon dog) hypothetical protein</fullName>
    </submittedName>
</protein>
<keyword evidence="3" id="KW-1185">Reference proteome</keyword>
<evidence type="ECO:0000313" key="3">
    <source>
        <dbReference type="Proteomes" id="UP000645828"/>
    </source>
</evidence>
<dbReference type="AlphaFoldDB" id="A0A811YX13"/>
<reference evidence="2" key="1">
    <citation type="submission" date="2020-12" db="EMBL/GenBank/DDBJ databases">
        <authorList>
            <consortium name="Molecular Ecology Group"/>
        </authorList>
    </citation>
    <scope>NUCLEOTIDE SEQUENCE</scope>
    <source>
        <strain evidence="2">TBG_1078</strain>
    </source>
</reference>
<feature type="compositionally biased region" description="Low complexity" evidence="1">
    <location>
        <begin position="216"/>
        <end position="233"/>
    </location>
</feature>
<evidence type="ECO:0000256" key="1">
    <source>
        <dbReference type="SAM" id="MobiDB-lite"/>
    </source>
</evidence>
<feature type="compositionally biased region" description="Basic residues" evidence="1">
    <location>
        <begin position="164"/>
        <end position="174"/>
    </location>
</feature>
<accession>A0A811YX13</accession>
<proteinExistence type="predicted"/>
<feature type="compositionally biased region" description="Pro residues" evidence="1">
    <location>
        <begin position="300"/>
        <end position="312"/>
    </location>
</feature>
<dbReference type="EMBL" id="CAJHUB010000750">
    <property type="protein sequence ID" value="CAD7681016.1"/>
    <property type="molecule type" value="Genomic_DNA"/>
</dbReference>
<dbReference type="Proteomes" id="UP000645828">
    <property type="component" value="Unassembled WGS sequence"/>
</dbReference>
<organism evidence="2 3">
    <name type="scientific">Nyctereutes procyonoides</name>
    <name type="common">Raccoon dog</name>
    <name type="synonym">Canis procyonoides</name>
    <dbReference type="NCBI Taxonomy" id="34880"/>
    <lineage>
        <taxon>Eukaryota</taxon>
        <taxon>Metazoa</taxon>
        <taxon>Chordata</taxon>
        <taxon>Craniata</taxon>
        <taxon>Vertebrata</taxon>
        <taxon>Euteleostomi</taxon>
        <taxon>Mammalia</taxon>
        <taxon>Eutheria</taxon>
        <taxon>Laurasiatheria</taxon>
        <taxon>Carnivora</taxon>
        <taxon>Caniformia</taxon>
        <taxon>Canidae</taxon>
        <taxon>Nyctereutes</taxon>
    </lineage>
</organism>
<feature type="compositionally biased region" description="Basic and acidic residues" evidence="1">
    <location>
        <begin position="113"/>
        <end position="132"/>
    </location>
</feature>
<evidence type="ECO:0000313" key="2">
    <source>
        <dbReference type="EMBL" id="CAD7681016.1"/>
    </source>
</evidence>
<feature type="compositionally biased region" description="Low complexity" evidence="1">
    <location>
        <begin position="313"/>
        <end position="336"/>
    </location>
</feature>
<sequence length="336" mass="35440">MQTEGSIRTQLLAESEGVRDASEAPSRLPVASPRQTSSPARRKAINRTGGTWARKWAFGSDRGRTPFDQSVPESRITPKRESAVAGRGPGWPFSAHSAPGLSGRAAKMPRRGLAHDREGRHPSPRARREPRGPGEPGWQCTLGPGPASRISAPPRAPLPGGLRPQRRPGSRRCSRASSSGRHEGNVHALGGLERREARGRRLSFQGARRGARCGQPRLLRPARPAVPALAASAGHGGGPRAQRAGEVFQKPPGEFPIGKLSRAVCSRREEGGRPRELQGRLPPRPSSVPRRPAGVGRPAPASPQEPPVPPAPAASQALGPRAAAASSPPSADKSAK</sequence>
<feature type="region of interest" description="Disordered" evidence="1">
    <location>
        <begin position="1"/>
        <end position="336"/>
    </location>
</feature>
<feature type="compositionally biased region" description="Basic and acidic residues" evidence="1">
    <location>
        <begin position="266"/>
        <end position="278"/>
    </location>
</feature>
<name>A0A811YX13_NYCPR</name>
<gene>
    <name evidence="2" type="ORF">NYPRO_LOCUS13808</name>
</gene>
<feature type="compositionally biased region" description="Low complexity" evidence="1">
    <location>
        <begin position="287"/>
        <end position="299"/>
    </location>
</feature>
<comment type="caution">
    <text evidence="2">The sequence shown here is derived from an EMBL/GenBank/DDBJ whole genome shotgun (WGS) entry which is preliminary data.</text>
</comment>
<feature type="compositionally biased region" description="Low complexity" evidence="1">
    <location>
        <begin position="143"/>
        <end position="163"/>
    </location>
</feature>